<proteinExistence type="predicted"/>
<protein>
    <submittedName>
        <fullName evidence="2">Uncharacterized protein</fullName>
    </submittedName>
</protein>
<comment type="caution">
    <text evidence="2">The sequence shown here is derived from an EMBL/GenBank/DDBJ whole genome shotgun (WGS) entry which is preliminary data.</text>
</comment>
<evidence type="ECO:0000313" key="2">
    <source>
        <dbReference type="EMBL" id="KAL3319731.1"/>
    </source>
</evidence>
<accession>A0ABD2QMR8</accession>
<feature type="region of interest" description="Disordered" evidence="1">
    <location>
        <begin position="67"/>
        <end position="91"/>
    </location>
</feature>
<evidence type="ECO:0000313" key="3">
    <source>
        <dbReference type="Proteomes" id="UP001626550"/>
    </source>
</evidence>
<organism evidence="2 3">
    <name type="scientific">Cichlidogyrus casuarinus</name>
    <dbReference type="NCBI Taxonomy" id="1844966"/>
    <lineage>
        <taxon>Eukaryota</taxon>
        <taxon>Metazoa</taxon>
        <taxon>Spiralia</taxon>
        <taxon>Lophotrochozoa</taxon>
        <taxon>Platyhelminthes</taxon>
        <taxon>Monogenea</taxon>
        <taxon>Monopisthocotylea</taxon>
        <taxon>Dactylogyridea</taxon>
        <taxon>Ancyrocephalidae</taxon>
        <taxon>Cichlidogyrus</taxon>
    </lineage>
</organism>
<feature type="compositionally biased region" description="Low complexity" evidence="1">
    <location>
        <begin position="67"/>
        <end position="81"/>
    </location>
</feature>
<keyword evidence="3" id="KW-1185">Reference proteome</keyword>
<dbReference type="AlphaFoldDB" id="A0ABD2QMR8"/>
<reference evidence="2 3" key="1">
    <citation type="submission" date="2024-11" db="EMBL/GenBank/DDBJ databases">
        <title>Adaptive evolution of stress response genes in parasites aligns with host niche diversity.</title>
        <authorList>
            <person name="Hahn C."/>
            <person name="Resl P."/>
        </authorList>
    </citation>
    <scope>NUCLEOTIDE SEQUENCE [LARGE SCALE GENOMIC DNA]</scope>
    <source>
        <strain evidence="2">EGGRZ-B1_66</strain>
        <tissue evidence="2">Body</tissue>
    </source>
</reference>
<dbReference type="Proteomes" id="UP001626550">
    <property type="component" value="Unassembled WGS sequence"/>
</dbReference>
<evidence type="ECO:0000256" key="1">
    <source>
        <dbReference type="SAM" id="MobiDB-lite"/>
    </source>
</evidence>
<sequence>MTELTVPLNLTLNNIGKLCSLDFYNVLYLRLDVYVAAKVMGQDLEGVLQTYQHCDCNPYTPIPVPTTTTTTSTTTSTTVPPQKLFQSISSH</sequence>
<dbReference type="EMBL" id="JBJKFK010000107">
    <property type="protein sequence ID" value="KAL3319731.1"/>
    <property type="molecule type" value="Genomic_DNA"/>
</dbReference>
<name>A0ABD2QMR8_9PLAT</name>
<gene>
    <name evidence="2" type="ORF">Ciccas_001601</name>
</gene>